<dbReference type="EMBL" id="CP058649">
    <property type="protein sequence ID" value="QUI22628.1"/>
    <property type="molecule type" value="Genomic_DNA"/>
</dbReference>
<dbReference type="PANTHER" id="PTHR42754:SF1">
    <property type="entry name" value="LIPOPROTEIN"/>
    <property type="match status" value="1"/>
</dbReference>
<keyword evidence="3" id="KW-1185">Reference proteome</keyword>
<evidence type="ECO:0000256" key="1">
    <source>
        <dbReference type="SAM" id="SignalP"/>
    </source>
</evidence>
<keyword evidence="1" id="KW-0732">Signal</keyword>
<protein>
    <submittedName>
        <fullName evidence="2">Uncharacterized protein</fullName>
    </submittedName>
</protein>
<name>A0A8J8MJW7_9FIRM</name>
<dbReference type="PROSITE" id="PS51257">
    <property type="entry name" value="PROKAR_LIPOPROTEIN"/>
    <property type="match status" value="1"/>
</dbReference>
<gene>
    <name evidence="2" type="ORF">HZI73_10090</name>
</gene>
<sequence length="534" mass="61044">MRKTYVGYMVCMLIMCMLLTACTYEDAAHAKRKEKGNIEKADTNKADTELDTVEEIEKIEEPEPVDEDVTTVNLNELMVNVDLDTGYEKLEDINSDKIEEVAIDFITDTSISDKNVTSISHGLMTITKDDDDIYRMRRFDESGHILWVKPLDVTSIIQRLYMRTMKDNGCIVAIVSSPSGRPDFLLSYDKNGKLLWKKDIYDYGFEELNDMVVTESQDILLMGTTNVKAASRDIKIVSVNKDGHIVREATFGGSDFESLYEVRYHPQLGIVLLGHTQSHDGDFPIKGDDTSQHFLACINKKLQLQWVRMTPNGYDGVLLSGTTIYVMESAISFQTRKTSILALDSEGAKIQEYKSTTEGLWAPGMTLLANGYLIVGHRERLGYEQGYGLCHLKIFNEELELMATIEDVSISPREIIATDDGGFILKMVRPIKTIPQPAYISMIWYDHETVLEKYDASYKLEWRKTYDLYPDSLQIEWIKPLSNGKVLMESDKMKAFKELKKSVNPSFYKSYSDDRLDYHLEICDERSDEVEKKE</sequence>
<reference evidence="2" key="1">
    <citation type="submission" date="2020-07" db="EMBL/GenBank/DDBJ databases">
        <title>Vallitalea pronyensis genome.</title>
        <authorList>
            <person name="Postec A."/>
        </authorList>
    </citation>
    <scope>NUCLEOTIDE SEQUENCE</scope>
    <source>
        <strain evidence="2">FatNI3</strain>
    </source>
</reference>
<feature type="signal peptide" evidence="1">
    <location>
        <begin position="1"/>
        <end position="23"/>
    </location>
</feature>
<evidence type="ECO:0000313" key="2">
    <source>
        <dbReference type="EMBL" id="QUI22628.1"/>
    </source>
</evidence>
<dbReference type="Proteomes" id="UP000683246">
    <property type="component" value="Chromosome"/>
</dbReference>
<dbReference type="RefSeq" id="WP_212698119.1">
    <property type="nucleotide sequence ID" value="NZ_CP058649.1"/>
</dbReference>
<dbReference type="AlphaFoldDB" id="A0A8J8MJW7"/>
<organism evidence="2 3">
    <name type="scientific">Vallitalea pronyensis</name>
    <dbReference type="NCBI Taxonomy" id="1348613"/>
    <lineage>
        <taxon>Bacteria</taxon>
        <taxon>Bacillati</taxon>
        <taxon>Bacillota</taxon>
        <taxon>Clostridia</taxon>
        <taxon>Lachnospirales</taxon>
        <taxon>Vallitaleaceae</taxon>
        <taxon>Vallitalea</taxon>
    </lineage>
</organism>
<dbReference type="KEGG" id="vpy:HZI73_10090"/>
<evidence type="ECO:0000313" key="3">
    <source>
        <dbReference type="Proteomes" id="UP000683246"/>
    </source>
</evidence>
<proteinExistence type="predicted"/>
<feature type="chain" id="PRO_5039422262" evidence="1">
    <location>
        <begin position="24"/>
        <end position="534"/>
    </location>
</feature>
<accession>A0A8J8MJW7</accession>
<dbReference type="PANTHER" id="PTHR42754">
    <property type="entry name" value="ENDOGLUCANASE"/>
    <property type="match status" value="1"/>
</dbReference>